<evidence type="ECO:0000256" key="1">
    <source>
        <dbReference type="SAM" id="MobiDB-lite"/>
    </source>
</evidence>
<name>A0A0F8Z3B7_9ZZZZ</name>
<protein>
    <submittedName>
        <fullName evidence="2">Uncharacterized protein</fullName>
    </submittedName>
</protein>
<comment type="caution">
    <text evidence="2">The sequence shown here is derived from an EMBL/GenBank/DDBJ whole genome shotgun (WGS) entry which is preliminary data.</text>
</comment>
<feature type="non-terminal residue" evidence="2">
    <location>
        <position position="21"/>
    </location>
</feature>
<proteinExistence type="predicted"/>
<sequence length="21" mass="2237">MPTKTQIASADRLPCGGTPYE</sequence>
<accession>A0A0F8Z3B7</accession>
<dbReference type="AlphaFoldDB" id="A0A0F8Z3B7"/>
<feature type="region of interest" description="Disordered" evidence="1">
    <location>
        <begin position="1"/>
        <end position="21"/>
    </location>
</feature>
<dbReference type="EMBL" id="LAZR01065932">
    <property type="protein sequence ID" value="KKK54566.1"/>
    <property type="molecule type" value="Genomic_DNA"/>
</dbReference>
<evidence type="ECO:0000313" key="2">
    <source>
        <dbReference type="EMBL" id="KKK54566.1"/>
    </source>
</evidence>
<gene>
    <name evidence="2" type="ORF">LCGC14_3083450</name>
</gene>
<organism evidence="2">
    <name type="scientific">marine sediment metagenome</name>
    <dbReference type="NCBI Taxonomy" id="412755"/>
    <lineage>
        <taxon>unclassified sequences</taxon>
        <taxon>metagenomes</taxon>
        <taxon>ecological metagenomes</taxon>
    </lineage>
</organism>
<reference evidence="2" key="1">
    <citation type="journal article" date="2015" name="Nature">
        <title>Complex archaea that bridge the gap between prokaryotes and eukaryotes.</title>
        <authorList>
            <person name="Spang A."/>
            <person name="Saw J.H."/>
            <person name="Jorgensen S.L."/>
            <person name="Zaremba-Niedzwiedzka K."/>
            <person name="Martijn J."/>
            <person name="Lind A.E."/>
            <person name="van Eijk R."/>
            <person name="Schleper C."/>
            <person name="Guy L."/>
            <person name="Ettema T.J."/>
        </authorList>
    </citation>
    <scope>NUCLEOTIDE SEQUENCE</scope>
</reference>